<dbReference type="RefSeq" id="WP_113287758.1">
    <property type="nucleotide sequence ID" value="NZ_QNTQ01000001.1"/>
</dbReference>
<accession>A0A365UDW6</accession>
<evidence type="ECO:0000313" key="8">
    <source>
        <dbReference type="Proteomes" id="UP000253370"/>
    </source>
</evidence>
<dbReference type="OrthoDB" id="335174at2"/>
<reference evidence="7 8" key="1">
    <citation type="submission" date="2018-07" db="EMBL/GenBank/DDBJ databases">
        <title>Rhodosalinus sp. strain E84T genomic sequence and assembly.</title>
        <authorList>
            <person name="Liu Z.-W."/>
            <person name="Lu D.-C."/>
        </authorList>
    </citation>
    <scope>NUCLEOTIDE SEQUENCE [LARGE SCALE GENOMIC DNA]</scope>
    <source>
        <strain evidence="7 8">E84</strain>
    </source>
</reference>
<evidence type="ECO:0000259" key="6">
    <source>
        <dbReference type="PROSITE" id="PS51007"/>
    </source>
</evidence>
<evidence type="ECO:0000256" key="1">
    <source>
        <dbReference type="ARBA" id="ARBA00022617"/>
    </source>
</evidence>
<dbReference type="GO" id="GO:0046872">
    <property type="term" value="F:metal ion binding"/>
    <property type="evidence" value="ECO:0007669"/>
    <property type="project" value="UniProtKB-KW"/>
</dbReference>
<feature type="signal peptide" evidence="5">
    <location>
        <begin position="1"/>
        <end position="19"/>
    </location>
</feature>
<dbReference type="AlphaFoldDB" id="A0A365UDW6"/>
<evidence type="ECO:0000256" key="2">
    <source>
        <dbReference type="ARBA" id="ARBA00022723"/>
    </source>
</evidence>
<sequence length="132" mass="13799">MKSRALIAAALAACLPAAAAVAQDDPGAREYMSSCASCHGENGKGEGPLAELMTVAVPDLTQLSAQNDGAFPMLQVIQVIDGRSGIRGHGYPMPVWGSRYKAEAMGAGEYSAEIVTRGRVLSLALYLEAMQE</sequence>
<dbReference type="SUPFAM" id="SSF46626">
    <property type="entry name" value="Cytochrome c"/>
    <property type="match status" value="1"/>
</dbReference>
<keyword evidence="8" id="KW-1185">Reference proteome</keyword>
<dbReference type="PROSITE" id="PS51007">
    <property type="entry name" value="CYTC"/>
    <property type="match status" value="1"/>
</dbReference>
<evidence type="ECO:0000256" key="5">
    <source>
        <dbReference type="SAM" id="SignalP"/>
    </source>
</evidence>
<dbReference type="InterPro" id="IPR009056">
    <property type="entry name" value="Cyt_c-like_dom"/>
</dbReference>
<evidence type="ECO:0000256" key="4">
    <source>
        <dbReference type="PROSITE-ProRule" id="PRU00433"/>
    </source>
</evidence>
<proteinExistence type="predicted"/>
<evidence type="ECO:0000256" key="3">
    <source>
        <dbReference type="ARBA" id="ARBA00023004"/>
    </source>
</evidence>
<dbReference type="GO" id="GO:0020037">
    <property type="term" value="F:heme binding"/>
    <property type="evidence" value="ECO:0007669"/>
    <property type="project" value="InterPro"/>
</dbReference>
<gene>
    <name evidence="7" type="ORF">DRV85_00655</name>
</gene>
<keyword evidence="3 4" id="KW-0408">Iron</keyword>
<dbReference type="GO" id="GO:0009055">
    <property type="term" value="F:electron transfer activity"/>
    <property type="evidence" value="ECO:0007669"/>
    <property type="project" value="InterPro"/>
</dbReference>
<keyword evidence="5" id="KW-0732">Signal</keyword>
<comment type="caution">
    <text evidence="7">The sequence shown here is derived from an EMBL/GenBank/DDBJ whole genome shotgun (WGS) entry which is preliminary data.</text>
</comment>
<dbReference type="Pfam" id="PF00034">
    <property type="entry name" value="Cytochrom_C"/>
    <property type="match status" value="1"/>
</dbReference>
<protein>
    <submittedName>
        <fullName evidence="7">Cytochrome c</fullName>
    </submittedName>
</protein>
<keyword evidence="1 4" id="KW-0349">Heme</keyword>
<keyword evidence="2 4" id="KW-0479">Metal-binding</keyword>
<feature type="domain" description="Cytochrome c" evidence="6">
    <location>
        <begin position="22"/>
        <end position="131"/>
    </location>
</feature>
<dbReference type="Proteomes" id="UP000253370">
    <property type="component" value="Unassembled WGS sequence"/>
</dbReference>
<feature type="chain" id="PRO_5017066546" evidence="5">
    <location>
        <begin position="20"/>
        <end position="132"/>
    </location>
</feature>
<organism evidence="7 8">
    <name type="scientific">Rhodosalinus halophilus</name>
    <dbReference type="NCBI Taxonomy" id="2259333"/>
    <lineage>
        <taxon>Bacteria</taxon>
        <taxon>Pseudomonadati</taxon>
        <taxon>Pseudomonadota</taxon>
        <taxon>Alphaproteobacteria</taxon>
        <taxon>Rhodobacterales</taxon>
        <taxon>Paracoccaceae</taxon>
        <taxon>Rhodosalinus</taxon>
    </lineage>
</organism>
<name>A0A365UDW6_9RHOB</name>
<dbReference type="Gene3D" id="1.10.760.10">
    <property type="entry name" value="Cytochrome c-like domain"/>
    <property type="match status" value="1"/>
</dbReference>
<dbReference type="InterPro" id="IPR036909">
    <property type="entry name" value="Cyt_c-like_dom_sf"/>
</dbReference>
<evidence type="ECO:0000313" key="7">
    <source>
        <dbReference type="EMBL" id="RBI87736.1"/>
    </source>
</evidence>
<dbReference type="EMBL" id="QNTQ01000001">
    <property type="protein sequence ID" value="RBI87736.1"/>
    <property type="molecule type" value="Genomic_DNA"/>
</dbReference>